<evidence type="ECO:0000256" key="1">
    <source>
        <dbReference type="SAM" id="SignalP"/>
    </source>
</evidence>
<name>A0A7S3XVT7_HETAK</name>
<accession>A0A7S3XVT7</accession>
<feature type="signal peptide" evidence="1">
    <location>
        <begin position="1"/>
        <end position="32"/>
    </location>
</feature>
<protein>
    <recommendedName>
        <fullName evidence="3">Secreted protein</fullName>
    </recommendedName>
</protein>
<proteinExistence type="predicted"/>
<reference evidence="2" key="1">
    <citation type="submission" date="2021-01" db="EMBL/GenBank/DDBJ databases">
        <authorList>
            <person name="Corre E."/>
            <person name="Pelletier E."/>
            <person name="Niang G."/>
            <person name="Scheremetjew M."/>
            <person name="Finn R."/>
            <person name="Kale V."/>
            <person name="Holt S."/>
            <person name="Cochrane G."/>
            <person name="Meng A."/>
            <person name="Brown T."/>
            <person name="Cohen L."/>
        </authorList>
    </citation>
    <scope>NUCLEOTIDE SEQUENCE</scope>
    <source>
        <strain evidence="2">CCMP3107</strain>
    </source>
</reference>
<keyword evidence="1" id="KW-0732">Signal</keyword>
<dbReference type="AlphaFoldDB" id="A0A7S3XVT7"/>
<evidence type="ECO:0000313" key="2">
    <source>
        <dbReference type="EMBL" id="CAE0633711.1"/>
    </source>
</evidence>
<dbReference type="EMBL" id="HBIU01026968">
    <property type="protein sequence ID" value="CAE0633711.1"/>
    <property type="molecule type" value="Transcribed_RNA"/>
</dbReference>
<feature type="chain" id="PRO_5030722355" description="Secreted protein" evidence="1">
    <location>
        <begin position="33"/>
        <end position="131"/>
    </location>
</feature>
<organism evidence="2">
    <name type="scientific">Heterosigma akashiwo</name>
    <name type="common">Chromophytic alga</name>
    <name type="synonym">Heterosigma carterae</name>
    <dbReference type="NCBI Taxonomy" id="2829"/>
    <lineage>
        <taxon>Eukaryota</taxon>
        <taxon>Sar</taxon>
        <taxon>Stramenopiles</taxon>
        <taxon>Ochrophyta</taxon>
        <taxon>Raphidophyceae</taxon>
        <taxon>Chattonellales</taxon>
        <taxon>Chattonellaceae</taxon>
        <taxon>Heterosigma</taxon>
    </lineage>
</organism>
<evidence type="ECO:0008006" key="3">
    <source>
        <dbReference type="Google" id="ProtNLM"/>
    </source>
</evidence>
<sequence>MSLTTWDGQPCTLPLTKAIKLLLLLWWLVAQIQRPGPLGCVQVCQRTQLQQMQQRVQVTWAWLPYSRRPQRPRHPHPSQYCPLPLPQALPPSMLHLRQTPGPIMDLTIAGASAPSIYKRRRTLPWWDYRRR</sequence>
<gene>
    <name evidence="2" type="ORF">HAKA00212_LOCUS12424</name>
</gene>